<dbReference type="Pfam" id="PF13480">
    <property type="entry name" value="Acetyltransf_6"/>
    <property type="match status" value="1"/>
</dbReference>
<evidence type="ECO:0000256" key="2">
    <source>
        <dbReference type="ARBA" id="ARBA00022679"/>
    </source>
</evidence>
<evidence type="ECO:0000256" key="4">
    <source>
        <dbReference type="ARBA" id="ARBA00022984"/>
    </source>
</evidence>
<evidence type="ECO:0000313" key="8">
    <source>
        <dbReference type="EMBL" id="EHJ46128.1"/>
    </source>
</evidence>
<gene>
    <name evidence="8" type="ORF">DFW101_0111</name>
</gene>
<dbReference type="RefSeq" id="WP_009179586.1">
    <property type="nucleotide sequence ID" value="NZ_CM001368.1"/>
</dbReference>
<dbReference type="InterPro" id="IPR003447">
    <property type="entry name" value="FEMABX"/>
</dbReference>
<keyword evidence="2" id="KW-0808">Transferase</keyword>
<evidence type="ECO:0000313" key="9">
    <source>
        <dbReference type="Proteomes" id="UP000004662"/>
    </source>
</evidence>
<keyword evidence="4" id="KW-0573">Peptidoglycan synthesis</keyword>
<feature type="domain" description="BioF2-like acetyltransferase" evidence="7">
    <location>
        <begin position="146"/>
        <end position="280"/>
    </location>
</feature>
<evidence type="ECO:0000256" key="3">
    <source>
        <dbReference type="ARBA" id="ARBA00022960"/>
    </source>
</evidence>
<dbReference type="STRING" id="694327.DFW101_0111"/>
<dbReference type="Proteomes" id="UP000004662">
    <property type="component" value="Chromosome"/>
</dbReference>
<name>G7QCH2_9BACT</name>
<dbReference type="GO" id="GO:0009252">
    <property type="term" value="P:peptidoglycan biosynthetic process"/>
    <property type="evidence" value="ECO:0007669"/>
    <property type="project" value="UniProtKB-KW"/>
</dbReference>
<dbReference type="InterPro" id="IPR050644">
    <property type="entry name" value="PG_Glycine_Bridge_Synth"/>
</dbReference>
<dbReference type="GO" id="GO:0071555">
    <property type="term" value="P:cell wall organization"/>
    <property type="evidence" value="ECO:0007669"/>
    <property type="project" value="UniProtKB-KW"/>
</dbReference>
<organism evidence="8 9">
    <name type="scientific">Solidesulfovibrio carbinoliphilus subsp. oakridgensis</name>
    <dbReference type="NCBI Taxonomy" id="694327"/>
    <lineage>
        <taxon>Bacteria</taxon>
        <taxon>Pseudomonadati</taxon>
        <taxon>Thermodesulfobacteriota</taxon>
        <taxon>Desulfovibrionia</taxon>
        <taxon>Desulfovibrionales</taxon>
        <taxon>Desulfovibrionaceae</taxon>
        <taxon>Solidesulfovibrio</taxon>
    </lineage>
</organism>
<dbReference type="SUPFAM" id="SSF55729">
    <property type="entry name" value="Acyl-CoA N-acyltransferases (Nat)"/>
    <property type="match status" value="1"/>
</dbReference>
<dbReference type="HOGENOM" id="CLU_042156_0_0_7"/>
<dbReference type="PANTHER" id="PTHR36174">
    <property type="entry name" value="LIPID II:GLYCINE GLYCYLTRANSFERASE"/>
    <property type="match status" value="1"/>
</dbReference>
<dbReference type="eggNOG" id="COG5653">
    <property type="taxonomic scope" value="Bacteria"/>
</dbReference>
<proteinExistence type="inferred from homology"/>
<keyword evidence="9" id="KW-1185">Reference proteome</keyword>
<dbReference type="GO" id="GO:0016755">
    <property type="term" value="F:aminoacyltransferase activity"/>
    <property type="evidence" value="ECO:0007669"/>
    <property type="project" value="InterPro"/>
</dbReference>
<comment type="similarity">
    <text evidence="1">Belongs to the FemABX family.</text>
</comment>
<dbReference type="NCBIfam" id="TIGR03019">
    <property type="entry name" value="pepcterm_femAB"/>
    <property type="match status" value="1"/>
</dbReference>
<dbReference type="AlphaFoldDB" id="G7QCH2"/>
<dbReference type="GO" id="GO:0008360">
    <property type="term" value="P:regulation of cell shape"/>
    <property type="evidence" value="ECO:0007669"/>
    <property type="project" value="UniProtKB-KW"/>
</dbReference>
<sequence length="343" mass="37606">MRIVVADSTRSQAWDAFVAGQAGAGPYHAWAWLEAVRRAYGFQVFPLLALRDGAVAGLLPLVRLRLPGLRGRLVSLPYCDWAGPLAAEADVRQGLLDQALDLAASLGATGLEIREQAADAGASAKVLMRLALPDGAERLMASFPAKLRSQIRKPSRDGLTARTGGLELLEAFYKVFSRNMRDLGSPTHSLAWFRAVLAGFGGRARITVVFLPDGTPAAGAVTLAQGRNIAVPWASSLRRHNRHSPNMLLYWTLFSQAAEEGRQMFDMGRSTRGEGTYRFKEQWGAREVGLSWQRFDASTRQRRPALTNSGPGRPRQLLAACWRRLPVGLANDMGTLLRRYISL</sequence>
<evidence type="ECO:0000256" key="1">
    <source>
        <dbReference type="ARBA" id="ARBA00009943"/>
    </source>
</evidence>
<dbReference type="PANTHER" id="PTHR36174:SF1">
    <property type="entry name" value="LIPID II:GLYCINE GLYCYLTRANSFERASE"/>
    <property type="match status" value="1"/>
</dbReference>
<evidence type="ECO:0000256" key="5">
    <source>
        <dbReference type="ARBA" id="ARBA00023315"/>
    </source>
</evidence>
<reference evidence="9" key="1">
    <citation type="journal article" date="2015" name="Genome Announc.">
        <title>High-Quality Draft Genome Sequence of Desulfovibrio carbinoliphilus FW-101-2B, an Organic Acid-Oxidizing Sulfate-Reducing Bacterium Isolated from Uranium(VI)-Contaminated Groundwater.</title>
        <authorList>
            <person name="Ramsay B.D."/>
            <person name="Hwang C."/>
            <person name="Woo H.L."/>
            <person name="Carroll S.L."/>
            <person name="Lucas S."/>
            <person name="Han J."/>
            <person name="Lapidus A.L."/>
            <person name="Cheng J.F."/>
            <person name="Goodwin L.A."/>
            <person name="Pitluck S."/>
            <person name="Peters L."/>
            <person name="Chertkov O."/>
            <person name="Held B."/>
            <person name="Detter J.C."/>
            <person name="Han C.S."/>
            <person name="Tapia R."/>
            <person name="Land M.L."/>
            <person name="Hauser L.J."/>
            <person name="Kyrpides N.C."/>
            <person name="Ivanova N.N."/>
            <person name="Mikhailova N."/>
            <person name="Pagani I."/>
            <person name="Woyke T."/>
            <person name="Arkin A.P."/>
            <person name="Dehal P."/>
            <person name="Chivian D."/>
            <person name="Criddle C.S."/>
            <person name="Wu W."/>
            <person name="Chakraborty R."/>
            <person name="Hazen T.C."/>
            <person name="Fields M.W."/>
        </authorList>
    </citation>
    <scope>NUCLEOTIDE SEQUENCE [LARGE SCALE GENOMIC DNA]</scope>
    <source>
        <strain evidence="9">FW-101-2B</strain>
    </source>
</reference>
<evidence type="ECO:0000256" key="6">
    <source>
        <dbReference type="ARBA" id="ARBA00023316"/>
    </source>
</evidence>
<dbReference type="InterPro" id="IPR017469">
    <property type="entry name" value="PEP-CTERM_FemAB-rel"/>
</dbReference>
<keyword evidence="6" id="KW-0961">Cell wall biogenesis/degradation</keyword>
<evidence type="ECO:0000259" key="7">
    <source>
        <dbReference type="Pfam" id="PF13480"/>
    </source>
</evidence>
<dbReference type="EMBL" id="CM001368">
    <property type="protein sequence ID" value="EHJ46128.1"/>
    <property type="molecule type" value="Genomic_DNA"/>
</dbReference>
<dbReference type="PROSITE" id="PS51191">
    <property type="entry name" value="FEMABX"/>
    <property type="match status" value="1"/>
</dbReference>
<dbReference type="Gene3D" id="3.40.630.30">
    <property type="match status" value="1"/>
</dbReference>
<dbReference type="InterPro" id="IPR016181">
    <property type="entry name" value="Acyl_CoA_acyltransferase"/>
</dbReference>
<dbReference type="InterPro" id="IPR038740">
    <property type="entry name" value="BioF2-like_GNAT_dom"/>
</dbReference>
<accession>G7QCH2</accession>
<dbReference type="OrthoDB" id="9773932at2"/>
<keyword evidence="3" id="KW-0133">Cell shape</keyword>
<keyword evidence="5" id="KW-0012">Acyltransferase</keyword>
<protein>
    <submittedName>
        <fullName evidence="8">FemAB-related protein, PEP-CTERM system-associated</fullName>
    </submittedName>
</protein>